<protein>
    <submittedName>
        <fullName evidence="1">Chaperonin protein</fullName>
    </submittedName>
</protein>
<dbReference type="Proteomes" id="UP000245133">
    <property type="component" value="Unassembled WGS sequence"/>
</dbReference>
<comment type="caution">
    <text evidence="1">The sequence shown here is derived from an EMBL/GenBank/DDBJ whole genome shotgun (WGS) entry which is preliminary data.</text>
</comment>
<keyword evidence="2" id="KW-1185">Reference proteome</keyword>
<organism evidence="1 2">
    <name type="scientific">Leptospira ryugenii</name>
    <dbReference type="NCBI Taxonomy" id="1917863"/>
    <lineage>
        <taxon>Bacteria</taxon>
        <taxon>Pseudomonadati</taxon>
        <taxon>Spirochaetota</taxon>
        <taxon>Spirochaetia</taxon>
        <taxon>Leptospirales</taxon>
        <taxon>Leptospiraceae</taxon>
        <taxon>Leptospira</taxon>
    </lineage>
</organism>
<evidence type="ECO:0000313" key="2">
    <source>
        <dbReference type="Proteomes" id="UP000245133"/>
    </source>
</evidence>
<dbReference type="RefSeq" id="WP_108976166.1">
    <property type="nucleotide sequence ID" value="NZ_BFBB01000004.1"/>
</dbReference>
<proteinExistence type="predicted"/>
<gene>
    <name evidence="1" type="ORF">LPTSP4_18670</name>
</gene>
<reference evidence="1 2" key="1">
    <citation type="submission" date="2018-02" db="EMBL/GenBank/DDBJ databases">
        <title>Novel Leptospira species isolated from soil and water in Japan.</title>
        <authorList>
            <person name="Nakao R."/>
            <person name="Masuzawa T."/>
        </authorList>
    </citation>
    <scope>NUCLEOTIDE SEQUENCE [LARGE SCALE GENOMIC DNA]</scope>
    <source>
        <strain evidence="1 2">YH101</strain>
    </source>
</reference>
<accession>A0A2P2E0D6</accession>
<dbReference type="AlphaFoldDB" id="A0A2P2E0D6"/>
<dbReference type="OrthoDB" id="332256at2"/>
<name>A0A2P2E0D6_9LEPT</name>
<dbReference type="EMBL" id="BFBB01000004">
    <property type="protein sequence ID" value="GBF50342.1"/>
    <property type="molecule type" value="Genomic_DNA"/>
</dbReference>
<evidence type="ECO:0000313" key="1">
    <source>
        <dbReference type="EMBL" id="GBF50342.1"/>
    </source>
</evidence>
<sequence>MNKSGLSSVASFSAGWTNGIIKQVSILQNGTAKVTIKIDGTQVLSTTPAVTGYVSGNIGIGVGGAEIDLAEILFFDNRVSDQDTSLIECYLGTRYGTSACQ</sequence>